<name>A0A6N2UCN7_9FIRM</name>
<keyword evidence="2" id="KW-0328">Glycosyltransferase</keyword>
<accession>A0A6N2UCN7</accession>
<dbReference type="EMBL" id="CACRTF010000011">
    <property type="protein sequence ID" value="VYT14652.1"/>
    <property type="molecule type" value="Genomic_DNA"/>
</dbReference>
<dbReference type="AlphaFoldDB" id="A0A6N2UCN7"/>
<reference evidence="2" key="1">
    <citation type="submission" date="2019-11" db="EMBL/GenBank/DDBJ databases">
        <authorList>
            <person name="Feng L."/>
        </authorList>
    </citation>
    <scope>NUCLEOTIDE SEQUENCE</scope>
    <source>
        <strain evidence="2">CbolteaeLFYP116</strain>
    </source>
</reference>
<proteinExistence type="predicted"/>
<dbReference type="RefSeq" id="WP_002576488.1">
    <property type="nucleotide sequence ID" value="NZ_BAABZS010000002.1"/>
</dbReference>
<dbReference type="EC" id="2.4.1.-" evidence="2"/>
<feature type="domain" description="Glycosyltransferase 2-like" evidence="1">
    <location>
        <begin position="7"/>
        <end position="166"/>
    </location>
</feature>
<dbReference type="InterPro" id="IPR050834">
    <property type="entry name" value="Glycosyltransf_2"/>
</dbReference>
<sequence length="246" mass="29041">MDDIKVSIITICRNSAQDISKTLRSVLNQSYDNIEYIIVDGKSEDRTMEIIESYKKAFQEKGYTYRIISESDNGIYDAMNKGIDVCTGNLVGLINSGDWYESKAVSRVVEVYKKTPFDMIYADLRIWRKGKVMLKKARLRRYITTRDWNHPTTFIRRELYYTYHYACRGIYDDWDLVLKIRKAGYKIIVLNEVLANFCFGGISNRKSMRAAISRMQERYRIYRDNGYSRLYMCECILMELVKYFAA</sequence>
<protein>
    <submittedName>
        <fullName evidence="2">PGL/p-HBAD biosynthesis glycosyltransferase/MT3031</fullName>
        <ecNumber evidence="2">2.4.1.-</ecNumber>
    </submittedName>
</protein>
<dbReference type="InterPro" id="IPR029044">
    <property type="entry name" value="Nucleotide-diphossugar_trans"/>
</dbReference>
<dbReference type="Gene3D" id="3.90.550.10">
    <property type="entry name" value="Spore Coat Polysaccharide Biosynthesis Protein SpsA, Chain A"/>
    <property type="match status" value="1"/>
</dbReference>
<dbReference type="SUPFAM" id="SSF53448">
    <property type="entry name" value="Nucleotide-diphospho-sugar transferases"/>
    <property type="match status" value="1"/>
</dbReference>
<gene>
    <name evidence="2" type="ORF">CBLFYP116_02046</name>
</gene>
<evidence type="ECO:0000259" key="1">
    <source>
        <dbReference type="Pfam" id="PF00535"/>
    </source>
</evidence>
<organism evidence="2">
    <name type="scientific">Enterocloster bolteae</name>
    <dbReference type="NCBI Taxonomy" id="208479"/>
    <lineage>
        <taxon>Bacteria</taxon>
        <taxon>Bacillati</taxon>
        <taxon>Bacillota</taxon>
        <taxon>Clostridia</taxon>
        <taxon>Lachnospirales</taxon>
        <taxon>Lachnospiraceae</taxon>
        <taxon>Enterocloster</taxon>
    </lineage>
</organism>
<dbReference type="PANTHER" id="PTHR43685:SF2">
    <property type="entry name" value="GLYCOSYLTRANSFERASE 2-LIKE DOMAIN-CONTAINING PROTEIN"/>
    <property type="match status" value="1"/>
</dbReference>
<dbReference type="GO" id="GO:0016757">
    <property type="term" value="F:glycosyltransferase activity"/>
    <property type="evidence" value="ECO:0007669"/>
    <property type="project" value="UniProtKB-KW"/>
</dbReference>
<evidence type="ECO:0000313" key="2">
    <source>
        <dbReference type="EMBL" id="VYT14652.1"/>
    </source>
</evidence>
<keyword evidence="2" id="KW-0808">Transferase</keyword>
<dbReference type="PANTHER" id="PTHR43685">
    <property type="entry name" value="GLYCOSYLTRANSFERASE"/>
    <property type="match status" value="1"/>
</dbReference>
<dbReference type="InterPro" id="IPR001173">
    <property type="entry name" value="Glyco_trans_2-like"/>
</dbReference>
<dbReference type="CDD" id="cd06433">
    <property type="entry name" value="GT_2_WfgS_like"/>
    <property type="match status" value="1"/>
</dbReference>
<dbReference type="GeneID" id="25372823"/>
<dbReference type="Pfam" id="PF00535">
    <property type="entry name" value="Glycos_transf_2"/>
    <property type="match status" value="1"/>
</dbReference>